<dbReference type="WBParaSite" id="EN70_8337">
    <property type="protein sequence ID" value="EN70_8337"/>
    <property type="gene ID" value="EN70_8337"/>
</dbReference>
<dbReference type="AlphaFoldDB" id="A0A1I7W0L7"/>
<reference evidence="2" key="2">
    <citation type="submission" date="2016-11" db="UniProtKB">
        <authorList>
            <consortium name="WormBaseParasite"/>
        </authorList>
    </citation>
    <scope>IDENTIFICATION</scope>
</reference>
<accession>A0A1I7W0L7</accession>
<evidence type="ECO:0000313" key="1">
    <source>
        <dbReference type="Proteomes" id="UP000095285"/>
    </source>
</evidence>
<reference evidence="1" key="1">
    <citation type="submission" date="2012-04" db="EMBL/GenBank/DDBJ databases">
        <title>The Genome Sequence of Loa loa.</title>
        <authorList>
            <consortium name="The Broad Institute Genome Sequencing Platform"/>
            <consortium name="Broad Institute Genome Sequencing Center for Infectious Disease"/>
            <person name="Nutman T.B."/>
            <person name="Fink D.L."/>
            <person name="Russ C."/>
            <person name="Young S."/>
            <person name="Zeng Q."/>
            <person name="Gargeya S."/>
            <person name="Alvarado L."/>
            <person name="Berlin A."/>
            <person name="Chapman S.B."/>
            <person name="Chen Z."/>
            <person name="Freedman E."/>
            <person name="Gellesch M."/>
            <person name="Goldberg J."/>
            <person name="Griggs A."/>
            <person name="Gujja S."/>
            <person name="Heilman E.R."/>
            <person name="Heiman D."/>
            <person name="Howarth C."/>
            <person name="Mehta T."/>
            <person name="Neiman D."/>
            <person name="Pearson M."/>
            <person name="Roberts A."/>
            <person name="Saif S."/>
            <person name="Shea T."/>
            <person name="Shenoy N."/>
            <person name="Sisk P."/>
            <person name="Stolte C."/>
            <person name="Sykes S."/>
            <person name="White J."/>
            <person name="Yandava C."/>
            <person name="Haas B."/>
            <person name="Henn M.R."/>
            <person name="Nusbaum C."/>
            <person name="Birren B."/>
        </authorList>
    </citation>
    <scope>NUCLEOTIDE SEQUENCE [LARGE SCALE GENOMIC DNA]</scope>
</reference>
<sequence length="88" mass="10757">MTTKLLYNELQFIIQNEKEWIEAVEKMERILRQLEVLAENLEHSSIESKIERRLPRWILDKVYHQKTNDSSWSILKLRRFLGNKSMNR</sequence>
<dbReference type="Proteomes" id="UP000095285">
    <property type="component" value="Unassembled WGS sequence"/>
</dbReference>
<protein>
    <submittedName>
        <fullName evidence="2">Uncharacterized protein</fullName>
    </submittedName>
</protein>
<proteinExistence type="predicted"/>
<evidence type="ECO:0000313" key="2">
    <source>
        <dbReference type="WBParaSite" id="EN70_8337"/>
    </source>
</evidence>
<name>A0A1I7W0L7_LOALO</name>
<keyword evidence="1" id="KW-1185">Reference proteome</keyword>
<organism evidence="1 2">
    <name type="scientific">Loa loa</name>
    <name type="common">Eye worm</name>
    <name type="synonym">Filaria loa</name>
    <dbReference type="NCBI Taxonomy" id="7209"/>
    <lineage>
        <taxon>Eukaryota</taxon>
        <taxon>Metazoa</taxon>
        <taxon>Ecdysozoa</taxon>
        <taxon>Nematoda</taxon>
        <taxon>Chromadorea</taxon>
        <taxon>Rhabditida</taxon>
        <taxon>Spirurina</taxon>
        <taxon>Spiruromorpha</taxon>
        <taxon>Filarioidea</taxon>
        <taxon>Onchocercidae</taxon>
        <taxon>Loa</taxon>
    </lineage>
</organism>